<proteinExistence type="predicted"/>
<gene>
    <name evidence="2" type="ORF">BCT49_22175</name>
</gene>
<organism evidence="2 3">
    <name type="scientific">Vibrio lentus</name>
    <dbReference type="NCBI Taxonomy" id="136468"/>
    <lineage>
        <taxon>Bacteria</taxon>
        <taxon>Pseudomonadati</taxon>
        <taxon>Pseudomonadota</taxon>
        <taxon>Gammaproteobacteria</taxon>
        <taxon>Vibrionales</taxon>
        <taxon>Vibrionaceae</taxon>
        <taxon>Vibrio</taxon>
    </lineage>
</organism>
<name>A0A2N7KKG1_9VIBR</name>
<evidence type="ECO:0000256" key="1">
    <source>
        <dbReference type="PROSITE-ProRule" id="PRU00339"/>
    </source>
</evidence>
<dbReference type="InterPro" id="IPR011990">
    <property type="entry name" value="TPR-like_helical_dom_sf"/>
</dbReference>
<accession>A0A2N7KKG1</accession>
<dbReference type="InterPro" id="IPR019734">
    <property type="entry name" value="TPR_rpt"/>
</dbReference>
<dbReference type="AlphaFoldDB" id="A0A2N7KKG1"/>
<sequence length="463" mass="53439">MSIKLKKHEPPMKSLCLCGSSEKFKHCCYGKHLSILGRSSSKIIGLINEDKLQEALRMTREYITFYTLCHKTNTEPFLKSINEGVSSLLEIDIKALDELVNLLFECYRKLDQVERFENVCEHLRRNILDHRWQKRVSYYQVLSKLEANNWSNSIGKKEVTKFEPILDEIDPEIIQVYLHFKSEQLPLMKRVSLYEHLISLLEDKGHILQYRMAIAISYLYVCDEETTLKLVSDAMDQYTEEECDSLYSKLIYARCLSLRGDLSKNGNLKKLASEKFEEILLCEHLTDIGASEVCCGIAGCLFHLAKFDEAIKFYQRAYEISEKEVIKVFVALCMAEKSDKQALEVLDSVDSSSLNKSEFFDFAVNYSYAATKFESKVGIQSSMELLRSIACAEPVFEQRRLKLICELNDLLVTGKYSKKQYLLDMLKILNRYLLIQPNVAGIGLDINKILKGQKSNKVFRRDS</sequence>
<evidence type="ECO:0000313" key="3">
    <source>
        <dbReference type="Proteomes" id="UP000235406"/>
    </source>
</evidence>
<dbReference type="PROSITE" id="PS50005">
    <property type="entry name" value="TPR"/>
    <property type="match status" value="1"/>
</dbReference>
<comment type="caution">
    <text evidence="2">The sequence shown here is derived from an EMBL/GenBank/DDBJ whole genome shotgun (WGS) entry which is preliminary data.</text>
</comment>
<reference evidence="3" key="1">
    <citation type="submission" date="2016-07" db="EMBL/GenBank/DDBJ databases">
        <title>Nontailed viruses are major unrecognized killers of bacteria in the ocean.</title>
        <authorList>
            <person name="Kauffman K."/>
            <person name="Hussain F."/>
            <person name="Yang J."/>
            <person name="Arevalo P."/>
            <person name="Brown J."/>
            <person name="Cutler M."/>
            <person name="Kelly L."/>
            <person name="Polz M.F."/>
        </authorList>
    </citation>
    <scope>NUCLEOTIDE SEQUENCE [LARGE SCALE GENOMIC DNA]</scope>
    <source>
        <strain evidence="3">10N.261.46.F8</strain>
    </source>
</reference>
<dbReference type="EMBL" id="MCZK01000022">
    <property type="protein sequence ID" value="PMM76750.1"/>
    <property type="molecule type" value="Genomic_DNA"/>
</dbReference>
<keyword evidence="1" id="KW-0802">TPR repeat</keyword>
<dbReference type="Gene3D" id="1.25.40.10">
    <property type="entry name" value="Tetratricopeptide repeat domain"/>
    <property type="match status" value="1"/>
</dbReference>
<protein>
    <submittedName>
        <fullName evidence="2">Uncharacterized protein</fullName>
    </submittedName>
</protein>
<dbReference type="SMART" id="SM00028">
    <property type="entry name" value="TPR"/>
    <property type="match status" value="1"/>
</dbReference>
<dbReference type="Proteomes" id="UP000235406">
    <property type="component" value="Unassembled WGS sequence"/>
</dbReference>
<evidence type="ECO:0000313" key="2">
    <source>
        <dbReference type="EMBL" id="PMM76750.1"/>
    </source>
</evidence>
<feature type="repeat" description="TPR" evidence="1">
    <location>
        <begin position="291"/>
        <end position="324"/>
    </location>
</feature>